<proteinExistence type="predicted"/>
<dbReference type="AlphaFoldDB" id="A0A840V222"/>
<evidence type="ECO:0008006" key="3">
    <source>
        <dbReference type="Google" id="ProtNLM"/>
    </source>
</evidence>
<dbReference type="RefSeq" id="WP_184017664.1">
    <property type="nucleotide sequence ID" value="NZ_JACHFD010000007.1"/>
</dbReference>
<protein>
    <recommendedName>
        <fullName evidence="3">Transcription elongation factor GreAB</fullName>
    </recommendedName>
</protein>
<name>A0A840V222_9BACT</name>
<evidence type="ECO:0000313" key="2">
    <source>
        <dbReference type="Proteomes" id="UP000557717"/>
    </source>
</evidence>
<keyword evidence="2" id="KW-1185">Reference proteome</keyword>
<accession>A0A840V222</accession>
<gene>
    <name evidence="1" type="ORF">HNR46_001700</name>
</gene>
<comment type="caution">
    <text evidence="1">The sequence shown here is derived from an EMBL/GenBank/DDBJ whole genome shotgun (WGS) entry which is preliminary data.</text>
</comment>
<evidence type="ECO:0000313" key="1">
    <source>
        <dbReference type="EMBL" id="MBB5351463.1"/>
    </source>
</evidence>
<organism evidence="1 2">
    <name type="scientific">Haloferula luteola</name>
    <dbReference type="NCBI Taxonomy" id="595692"/>
    <lineage>
        <taxon>Bacteria</taxon>
        <taxon>Pseudomonadati</taxon>
        <taxon>Verrucomicrobiota</taxon>
        <taxon>Verrucomicrobiia</taxon>
        <taxon>Verrucomicrobiales</taxon>
        <taxon>Verrucomicrobiaceae</taxon>
        <taxon>Haloferula</taxon>
    </lineage>
</organism>
<dbReference type="Proteomes" id="UP000557717">
    <property type="component" value="Unassembled WGS sequence"/>
</dbReference>
<dbReference type="EMBL" id="JACHFD010000007">
    <property type="protein sequence ID" value="MBB5351463.1"/>
    <property type="molecule type" value="Genomic_DNA"/>
</dbReference>
<sequence>MPPKKQLIESILTELRQRFAQMESAAKDAHAAASDPDSKAESKYDTRSLEASYLAAGQAQQVAELAEAVTRFAAFEGREFELDESIDAGALVEISGEDTPSWYLLAPAAGGLSVTFDDIDITVLTPASRLYQSLLGKQLGDEIDDGFITEIR</sequence>
<reference evidence="1 2" key="1">
    <citation type="submission" date="2020-08" db="EMBL/GenBank/DDBJ databases">
        <title>Genomic Encyclopedia of Type Strains, Phase IV (KMG-IV): sequencing the most valuable type-strain genomes for metagenomic binning, comparative biology and taxonomic classification.</title>
        <authorList>
            <person name="Goeker M."/>
        </authorList>
    </citation>
    <scope>NUCLEOTIDE SEQUENCE [LARGE SCALE GENOMIC DNA]</scope>
    <source>
        <strain evidence="1 2">YC6886</strain>
    </source>
</reference>